<protein>
    <submittedName>
        <fullName evidence="1">Uncharacterized protein</fullName>
    </submittedName>
</protein>
<evidence type="ECO:0000313" key="2">
    <source>
        <dbReference type="Proteomes" id="UP000033860"/>
    </source>
</evidence>
<comment type="caution">
    <text evidence="1">The sequence shown here is derived from an EMBL/GenBank/DDBJ whole genome shotgun (WGS) entry which is preliminary data.</text>
</comment>
<gene>
    <name evidence="1" type="ORF">UX85_C0001G0213</name>
</gene>
<accession>A0A0G1RXC4</accession>
<sequence>MEKGSAMKRAQEFLADFPDSPMSQASRIFLRENPLEWVASRNRLLVSGLLNGDQETVDMVIDDVAHVVGKTTAEWWKLNTMEKLVFGSGKYEV</sequence>
<proteinExistence type="predicted"/>
<dbReference type="Proteomes" id="UP000033860">
    <property type="component" value="Unassembled WGS sequence"/>
</dbReference>
<name>A0A0G1RXC4_9BACT</name>
<reference evidence="1 2" key="1">
    <citation type="journal article" date="2015" name="Nature">
        <title>rRNA introns, odd ribosomes, and small enigmatic genomes across a large radiation of phyla.</title>
        <authorList>
            <person name="Brown C.T."/>
            <person name="Hug L.A."/>
            <person name="Thomas B.C."/>
            <person name="Sharon I."/>
            <person name="Castelle C.J."/>
            <person name="Singh A."/>
            <person name="Wilkins M.J."/>
            <person name="Williams K.H."/>
            <person name="Banfield J.F."/>
        </authorList>
    </citation>
    <scope>NUCLEOTIDE SEQUENCE [LARGE SCALE GENOMIC DNA]</scope>
</reference>
<dbReference type="EMBL" id="LCNT01000001">
    <property type="protein sequence ID" value="KKU61999.1"/>
    <property type="molecule type" value="Genomic_DNA"/>
</dbReference>
<organism evidence="1 2">
    <name type="scientific">Candidatus Beckwithbacteria bacterium GW2011_GWB1_47_15</name>
    <dbReference type="NCBI Taxonomy" id="1618371"/>
    <lineage>
        <taxon>Bacteria</taxon>
        <taxon>Candidatus Beckwithiibacteriota</taxon>
    </lineage>
</organism>
<evidence type="ECO:0000313" key="1">
    <source>
        <dbReference type="EMBL" id="KKU61999.1"/>
    </source>
</evidence>
<dbReference type="AlphaFoldDB" id="A0A0G1RXC4"/>